<dbReference type="Pfam" id="PF14017">
    <property type="entry name" value="DUF4233"/>
    <property type="match status" value="1"/>
</dbReference>
<feature type="transmembrane region" description="Helical" evidence="1">
    <location>
        <begin position="47"/>
        <end position="72"/>
    </location>
</feature>
<dbReference type="AlphaFoldDB" id="A0A2K9DVD5"/>
<dbReference type="RefSeq" id="WP_101306285.1">
    <property type="nucleotide sequence ID" value="NZ_CP025299.1"/>
</dbReference>
<keyword evidence="1" id="KW-0812">Transmembrane</keyword>
<keyword evidence="1" id="KW-1133">Transmembrane helix</keyword>
<gene>
    <name evidence="2" type="ORF">CXR34_09955</name>
</gene>
<keyword evidence="1" id="KW-0472">Membrane</keyword>
<organism evidence="2 3">
    <name type="scientific">Microbacterium hominis</name>
    <dbReference type="NCBI Taxonomy" id="162426"/>
    <lineage>
        <taxon>Bacteria</taxon>
        <taxon>Bacillati</taxon>
        <taxon>Actinomycetota</taxon>
        <taxon>Actinomycetes</taxon>
        <taxon>Micrococcales</taxon>
        <taxon>Microbacteriaceae</taxon>
        <taxon>Microbacterium</taxon>
    </lineage>
</organism>
<feature type="transmembrane region" description="Helical" evidence="1">
    <location>
        <begin position="84"/>
        <end position="110"/>
    </location>
</feature>
<dbReference type="Proteomes" id="UP000233276">
    <property type="component" value="Chromosome"/>
</dbReference>
<protein>
    <submittedName>
        <fullName evidence="2">DUF4233 domain-containing protein</fullName>
    </submittedName>
</protein>
<dbReference type="KEGG" id="mhos:CXR34_09955"/>
<evidence type="ECO:0000313" key="2">
    <source>
        <dbReference type="EMBL" id="AUG29734.1"/>
    </source>
</evidence>
<sequence length="136" mass="14375">MARVSGRVRRARGAEESLAQVVLGFESIIVFLGGLAVYGLNALPAGIASWWGIVAGSVLAVLMIATTGVVRFRWGIALGWLWQALIVLGGFIVPALVIVGVIFGGMYAYATIKGRALDRRNASRAHAYSPHAPNGE</sequence>
<dbReference type="EMBL" id="CP025299">
    <property type="protein sequence ID" value="AUG29734.1"/>
    <property type="molecule type" value="Genomic_DNA"/>
</dbReference>
<dbReference type="InterPro" id="IPR025327">
    <property type="entry name" value="DUF4233"/>
</dbReference>
<reference evidence="2 3" key="1">
    <citation type="submission" date="2017-12" db="EMBL/GenBank/DDBJ databases">
        <title>Isolation and characterization of estrogens degradatiion strain Microbacterium hominis SJTG1.</title>
        <authorList>
            <person name="Xiong W."/>
            <person name="Yin C."/>
            <person name="Zheng D."/>
            <person name="Liang R."/>
        </authorList>
    </citation>
    <scope>NUCLEOTIDE SEQUENCE [LARGE SCALE GENOMIC DNA]</scope>
    <source>
        <strain evidence="2 3">SJTG1</strain>
    </source>
</reference>
<accession>A0A2K9DVD5</accession>
<proteinExistence type="predicted"/>
<evidence type="ECO:0000313" key="3">
    <source>
        <dbReference type="Proteomes" id="UP000233276"/>
    </source>
</evidence>
<evidence type="ECO:0000256" key="1">
    <source>
        <dbReference type="SAM" id="Phobius"/>
    </source>
</evidence>
<name>A0A2K9DVD5_9MICO</name>
<feature type="transmembrane region" description="Helical" evidence="1">
    <location>
        <begin position="21"/>
        <end position="41"/>
    </location>
</feature>